<feature type="region of interest" description="Disordered" evidence="1">
    <location>
        <begin position="152"/>
        <end position="197"/>
    </location>
</feature>
<dbReference type="RefSeq" id="WP_138697112.1">
    <property type="nucleotide sequence ID" value="NZ_JBHSAZ010000010.1"/>
</dbReference>
<dbReference type="EMBL" id="VCKX01000300">
    <property type="protein sequence ID" value="TMR21249.1"/>
    <property type="molecule type" value="Genomic_DNA"/>
</dbReference>
<gene>
    <name evidence="2" type="ORF">ETD85_51160</name>
</gene>
<keyword evidence="3" id="KW-1185">Reference proteome</keyword>
<dbReference type="OrthoDB" id="5096160at2"/>
<evidence type="ECO:0000256" key="1">
    <source>
        <dbReference type="SAM" id="MobiDB-lite"/>
    </source>
</evidence>
<protein>
    <recommendedName>
        <fullName evidence="4">tRNA-guanine(15) transglycosylase-like domain-containing protein</fullName>
    </recommendedName>
</protein>
<reference evidence="2 3" key="1">
    <citation type="submission" date="2019-05" db="EMBL/GenBank/DDBJ databases">
        <title>Draft genome sequence of Nonomuraea zeae DSM 100528.</title>
        <authorList>
            <person name="Saricaoglu S."/>
            <person name="Isik K."/>
        </authorList>
    </citation>
    <scope>NUCLEOTIDE SEQUENCE [LARGE SCALE GENOMIC DNA]</scope>
    <source>
        <strain evidence="2 3">DSM 100528</strain>
    </source>
</reference>
<evidence type="ECO:0000313" key="3">
    <source>
        <dbReference type="Proteomes" id="UP000306628"/>
    </source>
</evidence>
<name>A0A5S4FKX1_9ACTN</name>
<evidence type="ECO:0000313" key="2">
    <source>
        <dbReference type="EMBL" id="TMR21249.1"/>
    </source>
</evidence>
<accession>A0A5S4FKX1</accession>
<proteinExistence type="predicted"/>
<sequence>MDLHERLLVQVSARDVYDAMALAGHPGSGLVFTGQAAHDAVRMVRRHGYDGPLLADRRRYAGSARVRGTVRLSPDWIADQVESGATLPLTDSGYIGKGDHEALHTTLEQAVQWKGVIAVLPVHPRWVAEDRTVLLRTVIDYGVRTALVIEDGPPYRPGAGHAQPYRPRAGHAQPHRPRVADAQPHRPGPGDAQPYTPVPLPLLGAGVEALAALAHGAEWAAVGVREVLRHLYPEPHEVSGGWRRGGARSAFVPDRLEFVPVERLREETCGCSPCHGRPLRRLAGAEELEVNTHNAAALHRLHHRLLRATHRERWWRDLARSALATGS</sequence>
<dbReference type="Proteomes" id="UP000306628">
    <property type="component" value="Unassembled WGS sequence"/>
</dbReference>
<organism evidence="2 3">
    <name type="scientific">Nonomuraea zeae</name>
    <dbReference type="NCBI Taxonomy" id="1642303"/>
    <lineage>
        <taxon>Bacteria</taxon>
        <taxon>Bacillati</taxon>
        <taxon>Actinomycetota</taxon>
        <taxon>Actinomycetes</taxon>
        <taxon>Streptosporangiales</taxon>
        <taxon>Streptosporangiaceae</taxon>
        <taxon>Nonomuraea</taxon>
    </lineage>
</organism>
<dbReference type="AlphaFoldDB" id="A0A5S4FKX1"/>
<evidence type="ECO:0008006" key="4">
    <source>
        <dbReference type="Google" id="ProtNLM"/>
    </source>
</evidence>
<comment type="caution">
    <text evidence="2">The sequence shown here is derived from an EMBL/GenBank/DDBJ whole genome shotgun (WGS) entry which is preliminary data.</text>
</comment>